<evidence type="ECO:0000256" key="1">
    <source>
        <dbReference type="SAM" id="MobiDB-lite"/>
    </source>
</evidence>
<keyword evidence="3" id="KW-1185">Reference proteome</keyword>
<name>A0A1J4JE53_9EUKA</name>
<organism evidence="2 3">
    <name type="scientific">Tritrichomonas foetus</name>
    <dbReference type="NCBI Taxonomy" id="1144522"/>
    <lineage>
        <taxon>Eukaryota</taxon>
        <taxon>Metamonada</taxon>
        <taxon>Parabasalia</taxon>
        <taxon>Tritrichomonadida</taxon>
        <taxon>Tritrichomonadidae</taxon>
        <taxon>Tritrichomonas</taxon>
    </lineage>
</organism>
<dbReference type="Proteomes" id="UP000179807">
    <property type="component" value="Unassembled WGS sequence"/>
</dbReference>
<accession>A0A1J4JE53</accession>
<dbReference type="EMBL" id="MLAK01001226">
    <property type="protein sequence ID" value="OHS95717.1"/>
    <property type="molecule type" value="Genomic_DNA"/>
</dbReference>
<dbReference type="VEuPathDB" id="TrichDB:TRFO_10360"/>
<dbReference type="RefSeq" id="XP_068348854.1">
    <property type="nucleotide sequence ID" value="XM_068495413.1"/>
</dbReference>
<comment type="caution">
    <text evidence="2">The sequence shown here is derived from an EMBL/GenBank/DDBJ whole genome shotgun (WGS) entry which is preliminary data.</text>
</comment>
<dbReference type="GeneID" id="94830117"/>
<evidence type="ECO:0000313" key="3">
    <source>
        <dbReference type="Proteomes" id="UP000179807"/>
    </source>
</evidence>
<sequence length="709" mass="83450">MDYNQAFLYSDRKFSESPSTDSIHIHSSDAKVYVCHQFPQLAYFQINPTHINEWCFFANDEKISCSWSKCSSTVPFFKLEYLENNADDYHDKYSEISHFLFQNFEKWFHESNDENDLMIMFKIVSTNFIFNHFTSYFLKQYNKNIRNKNNNVINNNHKNIKNNEEKTTAIDLFKYFILNVRPNGKPNQNPLFELTNSLFFFLIQVLNTDLYNQYPNFLNYGIKYILDYLLNDNEWGPYSAISFIVKKQNIIPDILPFPMLSDLNINSEVFFSQQNLKCIEMCISLFGIDCLIWSYNSSFHNQFLKLSFEFQTMKGIPQNQLKELIKNRVSNSRGASINDISNFFDFILDLTNIEQVSLSELFCEVSKDMNPEINELTDNNEQTHDKKKSTFQVFCSTKLLNSIQDSVDDGNWMSRFIDDDRFSENEDDCTYIDDDSEYDDDDEIYRKRLPLIQKNICIASGLEDDQHQIIQCKKDIYMFDRKFYFDKLNAPPLLANDLHAVSYSFNQPANTTYHTNRLFGQNQSEMYRMWHCMKERFGYQREIVESENLKRITRKNDFKMPSNYLIDRPTIDIQFASAKNIKPNIKNAQYNTSQIKIEKNSTNRNIDTLNINPNSNMNHMPTNPLQKPSSENPKSELQNINIKFRSNGNKNLEKVVFISPDNTEKCQININSKPNSNPTISLNLPNKPTIKIEKRSNYNNNNLILAKKV</sequence>
<feature type="region of interest" description="Disordered" evidence="1">
    <location>
        <begin position="610"/>
        <end position="635"/>
    </location>
</feature>
<evidence type="ECO:0000313" key="2">
    <source>
        <dbReference type="EMBL" id="OHS95717.1"/>
    </source>
</evidence>
<protein>
    <submittedName>
        <fullName evidence="2">Uncharacterized protein</fullName>
    </submittedName>
</protein>
<reference evidence="2" key="1">
    <citation type="submission" date="2016-10" db="EMBL/GenBank/DDBJ databases">
        <authorList>
            <person name="Benchimol M."/>
            <person name="Almeida L.G."/>
            <person name="Vasconcelos A.T."/>
            <person name="Perreira-Neves A."/>
            <person name="Rosa I.A."/>
            <person name="Tasca T."/>
            <person name="Bogo M.R."/>
            <person name="de Souza W."/>
        </authorList>
    </citation>
    <scope>NUCLEOTIDE SEQUENCE [LARGE SCALE GENOMIC DNA]</scope>
    <source>
        <strain evidence="2">K</strain>
    </source>
</reference>
<proteinExistence type="predicted"/>
<dbReference type="AlphaFoldDB" id="A0A1J4JE53"/>
<gene>
    <name evidence="2" type="ORF">TRFO_10360</name>
</gene>